<evidence type="ECO:0008006" key="3">
    <source>
        <dbReference type="Google" id="ProtNLM"/>
    </source>
</evidence>
<reference evidence="1 2" key="1">
    <citation type="submission" date="2015-01" db="EMBL/GenBank/DDBJ databases">
        <title>The Genome Sequence of Capronia semiimmersa CBS27337.</title>
        <authorList>
            <consortium name="The Broad Institute Genomics Platform"/>
            <person name="Cuomo C."/>
            <person name="de Hoog S."/>
            <person name="Gorbushina A."/>
            <person name="Stielow B."/>
            <person name="Teixiera M."/>
            <person name="Abouelleil A."/>
            <person name="Chapman S.B."/>
            <person name="Priest M."/>
            <person name="Young S.K."/>
            <person name="Wortman J."/>
            <person name="Nusbaum C."/>
            <person name="Birren B."/>
        </authorList>
    </citation>
    <scope>NUCLEOTIDE SEQUENCE [LARGE SCALE GENOMIC DNA]</scope>
    <source>
        <strain evidence="1 2">CBS 27337</strain>
    </source>
</reference>
<dbReference type="STRING" id="5601.A0A0D2F794"/>
<dbReference type="InterPro" id="IPR011990">
    <property type="entry name" value="TPR-like_helical_dom_sf"/>
</dbReference>
<dbReference type="GO" id="GO:0140053">
    <property type="term" value="P:mitochondrial gene expression"/>
    <property type="evidence" value="ECO:0007669"/>
    <property type="project" value="TreeGrafter"/>
</dbReference>
<proteinExistence type="predicted"/>
<sequence>MVDALTMKSSHLTRGVFRAILANRPYVVRGCRRALGTRTKPLSNHPRTTYALQQKRHLFGINFGTTRKGFEGARSSAANVELALGKLVDLVRARRSQSRIPPENEVVDAFRFLFASMIESPRRLTRNDVFLATEAFKHLQERGHILGSDPKTSLSEDDLRSVLLALAASTGHDRFRTDARILATQVFDALKDRSATAQDIDHPVDYGRHDARGSLLVTYITVLSKTGSALEALDLLRKSPTSSERASLPMWTAVLTGLANEGRIQKFWEVLQEVQDTVGPLDAVSQETLATYFARHDEISALKKVFALPLENLHVPTTPTLIKVVDCAMRNGEEEWAGKAVTLLQQRTDSGDMAGTLVVWHATHDPDVKHMRQVIQQLSDRGVTDAVSMKTVNRLIEYAYAQHSAETASRYMDLAQSLGLHPDGKTRTLQLDYDLKQGNRAAAAQTFELLSREDVPLDRSDVPVLNHYISSLAFSADPEYSHLMQIVDHLLATGADLEAEAIAGICHVFLQKDELEEATGLLRHRVDSYPRDDRARIGAVFQQFITDLSIKDQRAFNAYELFRHAFPETPVTERVAIMQSFFARKRPDLACLVFGHMRQQEDLSARPTPAAYAKCFEGIAACKDIDGLQMVYNMLKLDLEVEQTTRIHNGLMAAYTECQQPFVAIIDHFWKIMESREGPTLSSFILALRACEKWIPQGGHEARQIIALMQSFNLVITKEVYDAYVGALAGQSEFENTVELIEEMERDIGEPPDALTIGTFYNAIPWQYRKDEVEKWARKAYPELWADLESFGDVIDEEWEIRYFKIDRSVDMDDELLFGEGEYHPVIAHGGQYVLETPAGTT</sequence>
<protein>
    <recommendedName>
        <fullName evidence="3">Pentacotripeptide-repeat region of PRORP domain-containing protein</fullName>
    </recommendedName>
</protein>
<dbReference type="PANTHER" id="PTHR47938:SF35">
    <property type="entry name" value="PENTATRICOPEPTIDE REPEAT-CONTAINING PROTEIN 4, MITOCHONDRIAL-RELATED"/>
    <property type="match status" value="1"/>
</dbReference>
<dbReference type="AlphaFoldDB" id="A0A0D2F794"/>
<evidence type="ECO:0000313" key="1">
    <source>
        <dbReference type="EMBL" id="KIW62820.1"/>
    </source>
</evidence>
<keyword evidence="2" id="KW-1185">Reference proteome</keyword>
<dbReference type="PANTHER" id="PTHR47938">
    <property type="entry name" value="RESPIRATORY COMPLEX I CHAPERONE (CIA84), PUTATIVE (AFU_ORTHOLOGUE AFUA_2G06020)-RELATED"/>
    <property type="match status" value="1"/>
</dbReference>
<dbReference type="HOGENOM" id="CLU_019319_0_0_1"/>
<gene>
    <name evidence="1" type="ORF">PV04_10950</name>
</gene>
<dbReference type="Gene3D" id="1.25.40.10">
    <property type="entry name" value="Tetratricopeptide repeat domain"/>
    <property type="match status" value="2"/>
</dbReference>
<dbReference type="GO" id="GO:0003729">
    <property type="term" value="F:mRNA binding"/>
    <property type="evidence" value="ECO:0007669"/>
    <property type="project" value="TreeGrafter"/>
</dbReference>
<dbReference type="Proteomes" id="UP000054266">
    <property type="component" value="Unassembled WGS sequence"/>
</dbReference>
<dbReference type="GO" id="GO:0005739">
    <property type="term" value="C:mitochondrion"/>
    <property type="evidence" value="ECO:0007669"/>
    <property type="project" value="TreeGrafter"/>
</dbReference>
<evidence type="ECO:0000313" key="2">
    <source>
        <dbReference type="Proteomes" id="UP000054266"/>
    </source>
</evidence>
<name>A0A0D2F794_9EURO</name>
<accession>A0A0D2F794</accession>
<organism evidence="1 2">
    <name type="scientific">Phialophora macrospora</name>
    <dbReference type="NCBI Taxonomy" id="1851006"/>
    <lineage>
        <taxon>Eukaryota</taxon>
        <taxon>Fungi</taxon>
        <taxon>Dikarya</taxon>
        <taxon>Ascomycota</taxon>
        <taxon>Pezizomycotina</taxon>
        <taxon>Eurotiomycetes</taxon>
        <taxon>Chaetothyriomycetidae</taxon>
        <taxon>Chaetothyriales</taxon>
        <taxon>Herpotrichiellaceae</taxon>
        <taxon>Phialophora</taxon>
    </lineage>
</organism>
<dbReference type="EMBL" id="KN846963">
    <property type="protein sequence ID" value="KIW62820.1"/>
    <property type="molecule type" value="Genomic_DNA"/>
</dbReference>